<dbReference type="InterPro" id="IPR004107">
    <property type="entry name" value="Integrase_SAM-like_N"/>
</dbReference>
<dbReference type="Gene3D" id="1.10.443.10">
    <property type="entry name" value="Intergrase catalytic core"/>
    <property type="match status" value="1"/>
</dbReference>
<dbReference type="RefSeq" id="WP_089811393.1">
    <property type="nucleotide sequence ID" value="NZ_FOYT01000007.1"/>
</dbReference>
<evidence type="ECO:0000259" key="6">
    <source>
        <dbReference type="PROSITE" id="PS51900"/>
    </source>
</evidence>
<dbReference type="GO" id="GO:0015074">
    <property type="term" value="P:DNA integration"/>
    <property type="evidence" value="ECO:0007669"/>
    <property type="project" value="UniProtKB-KW"/>
</dbReference>
<dbReference type="Pfam" id="PF02899">
    <property type="entry name" value="Phage_int_SAM_1"/>
    <property type="match status" value="1"/>
</dbReference>
<feature type="domain" description="Tyr recombinase" evidence="5">
    <location>
        <begin position="120"/>
        <end position="337"/>
    </location>
</feature>
<dbReference type="InterPro" id="IPR002104">
    <property type="entry name" value="Integrase_catalytic"/>
</dbReference>
<gene>
    <name evidence="7" type="ORF">SAMN04487947_4210</name>
</gene>
<evidence type="ECO:0000256" key="1">
    <source>
        <dbReference type="ARBA" id="ARBA00022908"/>
    </source>
</evidence>
<keyword evidence="3" id="KW-0233">DNA recombination</keyword>
<dbReference type="InterPro" id="IPR044068">
    <property type="entry name" value="CB"/>
</dbReference>
<dbReference type="AlphaFoldDB" id="A0A1I6JA64"/>
<dbReference type="PROSITE" id="PS51900">
    <property type="entry name" value="CB"/>
    <property type="match status" value="1"/>
</dbReference>
<keyword evidence="2 4" id="KW-0238">DNA-binding</keyword>
<reference evidence="8" key="1">
    <citation type="submission" date="2016-10" db="EMBL/GenBank/DDBJ databases">
        <authorList>
            <person name="Varghese N."/>
            <person name="Submissions S."/>
        </authorList>
    </citation>
    <scope>NUCLEOTIDE SEQUENCE [LARGE SCALE GENOMIC DNA]</scope>
    <source>
        <strain evidence="8">CGMCC 1.7736</strain>
    </source>
</reference>
<evidence type="ECO:0000259" key="5">
    <source>
        <dbReference type="PROSITE" id="PS51898"/>
    </source>
</evidence>
<dbReference type="InterPro" id="IPR050090">
    <property type="entry name" value="Tyrosine_recombinase_XerCD"/>
</dbReference>
<evidence type="ECO:0000313" key="8">
    <source>
        <dbReference type="Proteomes" id="UP000198531"/>
    </source>
</evidence>
<dbReference type="SUPFAM" id="SSF56349">
    <property type="entry name" value="DNA breaking-rejoining enzymes"/>
    <property type="match status" value="1"/>
</dbReference>
<dbReference type="PANTHER" id="PTHR30349:SF41">
    <property type="entry name" value="INTEGRASE_RECOMBINASE PROTEIN MJ0367-RELATED"/>
    <property type="match status" value="1"/>
</dbReference>
<dbReference type="GO" id="GO:0003677">
    <property type="term" value="F:DNA binding"/>
    <property type="evidence" value="ECO:0007669"/>
    <property type="project" value="UniProtKB-UniRule"/>
</dbReference>
<dbReference type="InterPro" id="IPR013762">
    <property type="entry name" value="Integrase-like_cat_sf"/>
</dbReference>
<dbReference type="PANTHER" id="PTHR30349">
    <property type="entry name" value="PHAGE INTEGRASE-RELATED"/>
    <property type="match status" value="1"/>
</dbReference>
<protein>
    <submittedName>
        <fullName evidence="7">Site-specific recombinase XerD</fullName>
    </submittedName>
</protein>
<keyword evidence="8" id="KW-1185">Reference proteome</keyword>
<dbReference type="PROSITE" id="PS51898">
    <property type="entry name" value="TYR_RECOMBINASE"/>
    <property type="match status" value="1"/>
</dbReference>
<dbReference type="STRING" id="553469.SAMN04487947_4210"/>
<feature type="domain" description="Core-binding (CB)" evidence="6">
    <location>
        <begin position="10"/>
        <end position="96"/>
    </location>
</feature>
<dbReference type="InterPro" id="IPR011010">
    <property type="entry name" value="DNA_brk_join_enz"/>
</dbReference>
<keyword evidence="1" id="KW-0229">DNA integration</keyword>
<evidence type="ECO:0000256" key="2">
    <source>
        <dbReference type="ARBA" id="ARBA00023125"/>
    </source>
</evidence>
<dbReference type="InterPro" id="IPR010998">
    <property type="entry name" value="Integrase_recombinase_N"/>
</dbReference>
<organism evidence="7 8">
    <name type="scientific">Halogeometricum rufum</name>
    <dbReference type="NCBI Taxonomy" id="553469"/>
    <lineage>
        <taxon>Archaea</taxon>
        <taxon>Methanobacteriati</taxon>
        <taxon>Methanobacteriota</taxon>
        <taxon>Stenosarchaea group</taxon>
        <taxon>Halobacteria</taxon>
        <taxon>Halobacteriales</taxon>
        <taxon>Haloferacaceae</taxon>
        <taxon>Halogeometricum</taxon>
    </lineage>
</organism>
<proteinExistence type="predicted"/>
<dbReference type="CDD" id="cd00397">
    <property type="entry name" value="DNA_BRE_C"/>
    <property type="match status" value="1"/>
</dbReference>
<name>A0A1I6JA64_9EURY</name>
<dbReference type="OrthoDB" id="198497at2157"/>
<dbReference type="GO" id="GO:0006310">
    <property type="term" value="P:DNA recombination"/>
    <property type="evidence" value="ECO:0007669"/>
    <property type="project" value="UniProtKB-KW"/>
</dbReference>
<dbReference type="EMBL" id="FOYT01000007">
    <property type="protein sequence ID" value="SFR75877.1"/>
    <property type="molecule type" value="Genomic_DNA"/>
</dbReference>
<dbReference type="Proteomes" id="UP000198531">
    <property type="component" value="Unassembled WGS sequence"/>
</dbReference>
<sequence>MSDTNDLEPIDPPTAVEMYLQERSQELADASHQAHRYRLNHFLRWCEEVEHVDNLNELTGRKLHQYRLWRREDGDLSNVSLKTQMDTLRVFVRFCERIDAVTRNLHEAVVSPSLSPGEDHKEVMLESDDAEELLAHLERFEYASFQHAMFTLLWHTGMRLGAIRSIDVNDYDPTQSRVRLRHRPAEDTPLKNGNEGERLIALRQEICDVLDDWIAHRRPDVTDAYGREPLFSTTQGRASRTTVRETVYRLTRPCEFTGDCPHGREIADCEATNDAQKTASKCPSSVSPHDVRRGSITYFLTRDVPEKVVSDRMNVGQQVLGKHYDQRTEEQKVEQRRGYLTNI</sequence>
<accession>A0A1I6JA64</accession>
<dbReference type="Pfam" id="PF00589">
    <property type="entry name" value="Phage_integrase"/>
    <property type="match status" value="1"/>
</dbReference>
<dbReference type="Gene3D" id="1.10.150.130">
    <property type="match status" value="1"/>
</dbReference>
<evidence type="ECO:0000256" key="3">
    <source>
        <dbReference type="ARBA" id="ARBA00023172"/>
    </source>
</evidence>
<evidence type="ECO:0000256" key="4">
    <source>
        <dbReference type="PROSITE-ProRule" id="PRU01248"/>
    </source>
</evidence>
<evidence type="ECO:0000313" key="7">
    <source>
        <dbReference type="EMBL" id="SFR75877.1"/>
    </source>
</evidence>